<accession>A0ABQ7AH22</accession>
<comment type="caution">
    <text evidence="1">The sequence shown here is derived from an EMBL/GenBank/DDBJ whole genome shotgun (WGS) entry which is preliminary data.</text>
</comment>
<proteinExistence type="predicted"/>
<keyword evidence="2" id="KW-1185">Reference proteome</keyword>
<gene>
    <name evidence="1" type="ORF">DY000_02053560</name>
</gene>
<organism evidence="1 2">
    <name type="scientific">Brassica cretica</name>
    <name type="common">Mustard</name>
    <dbReference type="NCBI Taxonomy" id="69181"/>
    <lineage>
        <taxon>Eukaryota</taxon>
        <taxon>Viridiplantae</taxon>
        <taxon>Streptophyta</taxon>
        <taxon>Embryophyta</taxon>
        <taxon>Tracheophyta</taxon>
        <taxon>Spermatophyta</taxon>
        <taxon>Magnoliopsida</taxon>
        <taxon>eudicotyledons</taxon>
        <taxon>Gunneridae</taxon>
        <taxon>Pentapetalae</taxon>
        <taxon>rosids</taxon>
        <taxon>malvids</taxon>
        <taxon>Brassicales</taxon>
        <taxon>Brassicaceae</taxon>
        <taxon>Brassiceae</taxon>
        <taxon>Brassica</taxon>
    </lineage>
</organism>
<reference evidence="1 2" key="1">
    <citation type="journal article" date="2020" name="BMC Genomics">
        <title>Intraspecific diversification of the crop wild relative Brassica cretica Lam. using demographic model selection.</title>
        <authorList>
            <person name="Kioukis A."/>
            <person name="Michalopoulou V.A."/>
            <person name="Briers L."/>
            <person name="Pirintsos S."/>
            <person name="Studholme D.J."/>
            <person name="Pavlidis P."/>
            <person name="Sarris P.F."/>
        </authorList>
    </citation>
    <scope>NUCLEOTIDE SEQUENCE [LARGE SCALE GENOMIC DNA]</scope>
    <source>
        <strain evidence="2">cv. PFS-1207/04</strain>
    </source>
</reference>
<evidence type="ECO:0000313" key="2">
    <source>
        <dbReference type="Proteomes" id="UP000266723"/>
    </source>
</evidence>
<evidence type="ECO:0000313" key="1">
    <source>
        <dbReference type="EMBL" id="KAF3496900.1"/>
    </source>
</evidence>
<dbReference type="EMBL" id="QGKV02002055">
    <property type="protein sequence ID" value="KAF3496900.1"/>
    <property type="molecule type" value="Genomic_DNA"/>
</dbReference>
<protein>
    <submittedName>
        <fullName evidence="1">Uncharacterized protein</fullName>
    </submittedName>
</protein>
<dbReference type="Proteomes" id="UP000266723">
    <property type="component" value="Unassembled WGS sequence"/>
</dbReference>
<sequence length="87" mass="9207">MEGSPYRKLSISRKRGRSLGLVPGYLLAGTWSVPISGSRGSGSCLEAGGNDTGAPLRKDSASSVSLSWIQLKPELVLNPGKDHFHLT</sequence>
<name>A0ABQ7AH22_BRACR</name>